<gene>
    <name evidence="1" type="ORF">HPC62_18620</name>
</gene>
<dbReference type="Gene3D" id="2.60.120.380">
    <property type="match status" value="1"/>
</dbReference>
<evidence type="ECO:0008006" key="3">
    <source>
        <dbReference type="Google" id="ProtNLM"/>
    </source>
</evidence>
<organism evidence="1 2">
    <name type="scientific">Thermoleptolyngbya sichuanensis A183</name>
    <dbReference type="NCBI Taxonomy" id="2737172"/>
    <lineage>
        <taxon>Bacteria</taxon>
        <taxon>Bacillati</taxon>
        <taxon>Cyanobacteriota</taxon>
        <taxon>Cyanophyceae</taxon>
        <taxon>Oculatellales</taxon>
        <taxon>Oculatellaceae</taxon>
        <taxon>Thermoleptolyngbya</taxon>
        <taxon>Thermoleptolyngbya sichuanensis</taxon>
    </lineage>
</organism>
<keyword evidence="2" id="KW-1185">Reference proteome</keyword>
<proteinExistence type="predicted"/>
<name>A0A6M8B952_9CYAN</name>
<protein>
    <recommendedName>
        <fullName evidence="3">T9SS type A sorting domain-containing protein</fullName>
    </recommendedName>
</protein>
<dbReference type="Proteomes" id="UP000505210">
    <property type="component" value="Chromosome"/>
</dbReference>
<dbReference type="AlphaFoldDB" id="A0A6M8B952"/>
<evidence type="ECO:0000313" key="2">
    <source>
        <dbReference type="Proteomes" id="UP000505210"/>
    </source>
</evidence>
<dbReference type="RefSeq" id="WP_172358014.1">
    <property type="nucleotide sequence ID" value="NZ_CP053661.1"/>
</dbReference>
<dbReference type="KEGG" id="theu:HPC62_18620"/>
<sequence length="143" mass="15443">MPARSSPLAALSVRTVARASQQEPGGTLGSALRVRPIPGKFNRLDSVSRSDRDLYRLVVKNPSTMQIVFRKSGAPTVQLAVLNARGRVLRFGGQKLSFPVLGGVRKFSLTGLMPSTYFVRVSTASSAPVNYRLRLSVSNLPTS</sequence>
<evidence type="ECO:0000313" key="1">
    <source>
        <dbReference type="EMBL" id="QKD83939.1"/>
    </source>
</evidence>
<reference evidence="1 2" key="1">
    <citation type="submission" date="2020-05" db="EMBL/GenBank/DDBJ databases">
        <title>Complete genome sequence of of a novel Thermoleptolyngbya strain isolated from hot springs of Ganzi, Sichuan China.</title>
        <authorList>
            <person name="Tang J."/>
            <person name="Daroch M."/>
            <person name="Li L."/>
            <person name="Waleron K."/>
            <person name="Waleron M."/>
            <person name="Waleron M."/>
        </authorList>
    </citation>
    <scope>NUCLEOTIDE SEQUENCE [LARGE SCALE GENOMIC DNA]</scope>
    <source>
        <strain evidence="1 2">PKUAC-SCTA183</strain>
    </source>
</reference>
<accession>A0A6M8B952</accession>
<dbReference type="EMBL" id="CP053661">
    <property type="protein sequence ID" value="QKD83939.1"/>
    <property type="molecule type" value="Genomic_DNA"/>
</dbReference>